<dbReference type="Proteomes" id="UP000194003">
    <property type="component" value="Unassembled WGS sequence"/>
</dbReference>
<dbReference type="PROSITE" id="PS01065">
    <property type="entry name" value="ETF_BETA"/>
    <property type="match status" value="1"/>
</dbReference>
<name>A0A1Y2K9L4_9PROT</name>
<dbReference type="STRING" id="1434232.MAIT1_03890"/>
<evidence type="ECO:0000256" key="4">
    <source>
        <dbReference type="ARBA" id="ARBA00022448"/>
    </source>
</evidence>
<evidence type="ECO:0000256" key="7">
    <source>
        <dbReference type="ARBA" id="ARBA00042002"/>
    </source>
</evidence>
<dbReference type="PANTHER" id="PTHR21294:SF8">
    <property type="entry name" value="ELECTRON TRANSFER FLAVOPROTEIN SUBUNIT BETA"/>
    <property type="match status" value="1"/>
</dbReference>
<evidence type="ECO:0000313" key="11">
    <source>
        <dbReference type="Proteomes" id="UP000194003"/>
    </source>
</evidence>
<dbReference type="SMART" id="SM00893">
    <property type="entry name" value="ETF"/>
    <property type="match status" value="1"/>
</dbReference>
<dbReference type="OrthoDB" id="9781325at2"/>
<sequence>MRILVLIKQVPDPAVIARPAPDGSGMALAGVKPVVNPFDEIAVEAALQLREAGLASLCVGASVGAADCAESLRTALAMGLDEARLIETEADAAPLESLEIARALAELVRREGFDLVICGKQGVDGDAGLVGPMLAELLGWPQAAYASRIEHENDRLRVARECDGGIETLTLPLPALITTDLRLNEPRYASLPNIVKAKRKPLQSIPLAELGVTPDAAWRVMETREPPQRPTGVAVQSIAELDAALRQAGALP</sequence>
<evidence type="ECO:0000256" key="1">
    <source>
        <dbReference type="ARBA" id="ARBA00007557"/>
    </source>
</evidence>
<evidence type="ECO:0000256" key="5">
    <source>
        <dbReference type="ARBA" id="ARBA00022982"/>
    </source>
</evidence>
<dbReference type="InterPro" id="IPR033948">
    <property type="entry name" value="ETF_beta_N"/>
</dbReference>
<comment type="cofactor">
    <cofactor evidence="8">
        <name>AMP</name>
        <dbReference type="ChEBI" id="CHEBI:456215"/>
    </cofactor>
</comment>
<dbReference type="FunFam" id="3.40.50.620:FF:000011">
    <property type="entry name" value="Electron transfer flavoprotein subunit beta"/>
    <property type="match status" value="1"/>
</dbReference>
<evidence type="ECO:0000256" key="6">
    <source>
        <dbReference type="ARBA" id="ARBA00025649"/>
    </source>
</evidence>
<evidence type="ECO:0000313" key="10">
    <source>
        <dbReference type="EMBL" id="OSM07187.1"/>
    </source>
</evidence>
<feature type="domain" description="Electron transfer flavoprotein alpha/beta-subunit N-terminal" evidence="9">
    <location>
        <begin position="23"/>
        <end position="214"/>
    </location>
</feature>
<evidence type="ECO:0000256" key="8">
    <source>
        <dbReference type="ARBA" id="ARBA00049933"/>
    </source>
</evidence>
<dbReference type="InterPro" id="IPR014730">
    <property type="entry name" value="ETF_a/b_N"/>
</dbReference>
<comment type="similarity">
    <text evidence="1">Belongs to the ETF beta-subunit/FixA family.</text>
</comment>
<dbReference type="AlphaFoldDB" id="A0A1Y2K9L4"/>
<comment type="caution">
    <text evidence="10">The sequence shown here is derived from an EMBL/GenBank/DDBJ whole genome shotgun (WGS) entry which is preliminary data.</text>
</comment>
<keyword evidence="4" id="KW-0813">Transport</keyword>
<keyword evidence="11" id="KW-1185">Reference proteome</keyword>
<dbReference type="InterPro" id="IPR000049">
    <property type="entry name" value="ET-Flavoprotein_bsu_CS"/>
</dbReference>
<dbReference type="CDD" id="cd01714">
    <property type="entry name" value="ETF_beta"/>
    <property type="match status" value="1"/>
</dbReference>
<evidence type="ECO:0000256" key="3">
    <source>
        <dbReference type="ARBA" id="ARBA00016797"/>
    </source>
</evidence>
<evidence type="ECO:0000259" key="9">
    <source>
        <dbReference type="SMART" id="SM00893"/>
    </source>
</evidence>
<dbReference type="GO" id="GO:0009055">
    <property type="term" value="F:electron transfer activity"/>
    <property type="evidence" value="ECO:0007669"/>
    <property type="project" value="InterPro"/>
</dbReference>
<dbReference type="Pfam" id="PF01012">
    <property type="entry name" value="ETF"/>
    <property type="match status" value="1"/>
</dbReference>
<keyword evidence="5" id="KW-0249">Electron transport</keyword>
<dbReference type="EMBL" id="LVJN01000015">
    <property type="protein sequence ID" value="OSM07187.1"/>
    <property type="molecule type" value="Genomic_DNA"/>
</dbReference>
<protein>
    <recommendedName>
        <fullName evidence="3">Electron transfer flavoprotein subunit beta</fullName>
    </recommendedName>
    <alternativeName>
        <fullName evidence="7">Electron transfer flavoprotein small subunit</fullName>
    </alternativeName>
</protein>
<organism evidence="10 11">
    <name type="scientific">Magnetofaba australis IT-1</name>
    <dbReference type="NCBI Taxonomy" id="1434232"/>
    <lineage>
        <taxon>Bacteria</taxon>
        <taxon>Pseudomonadati</taxon>
        <taxon>Pseudomonadota</taxon>
        <taxon>Magnetococcia</taxon>
        <taxon>Magnetococcales</taxon>
        <taxon>Magnetococcaceae</taxon>
        <taxon>Magnetofaba</taxon>
    </lineage>
</organism>
<proteinExistence type="inferred from homology"/>
<evidence type="ECO:0000256" key="2">
    <source>
        <dbReference type="ARBA" id="ARBA00011355"/>
    </source>
</evidence>
<dbReference type="PANTHER" id="PTHR21294">
    <property type="entry name" value="ELECTRON TRANSFER FLAVOPROTEIN BETA-SUBUNIT"/>
    <property type="match status" value="1"/>
</dbReference>
<accession>A0A1Y2K9L4</accession>
<dbReference type="RefSeq" id="WP_085441141.1">
    <property type="nucleotide sequence ID" value="NZ_LVJN01000015.1"/>
</dbReference>
<comment type="subunit">
    <text evidence="2">Heterodimer of an alpha and a beta subunit.</text>
</comment>
<reference evidence="10 11" key="1">
    <citation type="journal article" date="2016" name="BMC Genomics">
        <title>Combined genomic and structural analyses of a cultured magnetotactic bacterium reveals its niche adaptation to a dynamic environment.</title>
        <authorList>
            <person name="Araujo A.C."/>
            <person name="Morillo V."/>
            <person name="Cypriano J."/>
            <person name="Teixeira L.C."/>
            <person name="Leao P."/>
            <person name="Lyra S."/>
            <person name="Almeida L.G."/>
            <person name="Bazylinski D.A."/>
            <person name="Vasconcellos A.T."/>
            <person name="Abreu F."/>
            <person name="Lins U."/>
        </authorList>
    </citation>
    <scope>NUCLEOTIDE SEQUENCE [LARGE SCALE GENOMIC DNA]</scope>
    <source>
        <strain evidence="10 11">IT-1</strain>
    </source>
</reference>
<dbReference type="SUPFAM" id="SSF52402">
    <property type="entry name" value="Adenine nucleotide alpha hydrolases-like"/>
    <property type="match status" value="1"/>
</dbReference>
<dbReference type="InterPro" id="IPR014729">
    <property type="entry name" value="Rossmann-like_a/b/a_fold"/>
</dbReference>
<dbReference type="InterPro" id="IPR012255">
    <property type="entry name" value="ETF_b"/>
</dbReference>
<gene>
    <name evidence="10" type="primary">etfB</name>
    <name evidence="10" type="ORF">MAIT1_03890</name>
</gene>
<dbReference type="GO" id="GO:0046395">
    <property type="term" value="P:carboxylic acid catabolic process"/>
    <property type="evidence" value="ECO:0007669"/>
    <property type="project" value="UniProtKB-ARBA"/>
</dbReference>
<dbReference type="PIRSF" id="PIRSF000090">
    <property type="entry name" value="Beta-ETF"/>
    <property type="match status" value="1"/>
</dbReference>
<comment type="function">
    <text evidence="6">The electron transfer flavoprotein serves as a specific electron acceptor for other dehydrogenases. It transfers the electrons to the main respiratory chain via ETF-ubiquinone oxidoreductase (ETF dehydrogenase).</text>
</comment>
<dbReference type="Gene3D" id="3.40.50.620">
    <property type="entry name" value="HUPs"/>
    <property type="match status" value="1"/>
</dbReference>